<feature type="compositionally biased region" description="Polar residues" evidence="1">
    <location>
        <begin position="314"/>
        <end position="327"/>
    </location>
</feature>
<dbReference type="GeneID" id="85368294"/>
<feature type="compositionally biased region" description="Basic and acidic residues" evidence="1">
    <location>
        <begin position="249"/>
        <end position="258"/>
    </location>
</feature>
<dbReference type="Proteomes" id="UP001241169">
    <property type="component" value="Unassembled WGS sequence"/>
</dbReference>
<name>A0ABQ9T2Z3_9PEZI</name>
<evidence type="ECO:0008006" key="4">
    <source>
        <dbReference type="Google" id="ProtNLM"/>
    </source>
</evidence>
<feature type="compositionally biased region" description="Polar residues" evidence="1">
    <location>
        <begin position="279"/>
        <end position="299"/>
    </location>
</feature>
<feature type="compositionally biased region" description="Basic and acidic residues" evidence="1">
    <location>
        <begin position="74"/>
        <end position="92"/>
    </location>
</feature>
<feature type="region of interest" description="Disordered" evidence="1">
    <location>
        <begin position="15"/>
        <end position="411"/>
    </location>
</feature>
<comment type="caution">
    <text evidence="2">The sequence shown here is derived from an EMBL/GenBank/DDBJ whole genome shotgun (WGS) entry which is preliminary data.</text>
</comment>
<proteinExistence type="predicted"/>
<evidence type="ECO:0000313" key="2">
    <source>
        <dbReference type="EMBL" id="KAK1546135.1"/>
    </source>
</evidence>
<feature type="compositionally biased region" description="Polar residues" evidence="1">
    <location>
        <begin position="263"/>
        <end position="272"/>
    </location>
</feature>
<feature type="compositionally biased region" description="Basic and acidic residues" evidence="1">
    <location>
        <begin position="397"/>
        <end position="411"/>
    </location>
</feature>
<accession>A0ABQ9T2Z3</accession>
<organism evidence="2 3">
    <name type="scientific">Colletotrichum paranaense</name>
    <dbReference type="NCBI Taxonomy" id="1914294"/>
    <lineage>
        <taxon>Eukaryota</taxon>
        <taxon>Fungi</taxon>
        <taxon>Dikarya</taxon>
        <taxon>Ascomycota</taxon>
        <taxon>Pezizomycotina</taxon>
        <taxon>Sordariomycetes</taxon>
        <taxon>Hypocreomycetidae</taxon>
        <taxon>Glomerellales</taxon>
        <taxon>Glomerellaceae</taxon>
        <taxon>Colletotrichum</taxon>
        <taxon>Colletotrichum acutatum species complex</taxon>
    </lineage>
</organism>
<reference evidence="2 3" key="1">
    <citation type="submission" date="2016-10" db="EMBL/GenBank/DDBJ databases">
        <title>The genome sequence of Colletotrichum fioriniae PJ7.</title>
        <authorList>
            <person name="Baroncelli R."/>
        </authorList>
    </citation>
    <scope>NUCLEOTIDE SEQUENCE [LARGE SCALE GENOMIC DNA]</scope>
    <source>
        <strain evidence="2 3">IMI 384185</strain>
    </source>
</reference>
<feature type="compositionally biased region" description="Low complexity" evidence="1">
    <location>
        <begin position="152"/>
        <end position="175"/>
    </location>
</feature>
<feature type="compositionally biased region" description="Low complexity" evidence="1">
    <location>
        <begin position="580"/>
        <end position="609"/>
    </location>
</feature>
<feature type="region of interest" description="Disordered" evidence="1">
    <location>
        <begin position="424"/>
        <end position="450"/>
    </location>
</feature>
<protein>
    <recommendedName>
        <fullName evidence="4">Zn(2)-C6 fungal-type domain-containing protein</fullName>
    </recommendedName>
</protein>
<evidence type="ECO:0000256" key="1">
    <source>
        <dbReference type="SAM" id="MobiDB-lite"/>
    </source>
</evidence>
<gene>
    <name evidence="2" type="ORF">CPAR01_00102</name>
</gene>
<keyword evidence="3" id="KW-1185">Reference proteome</keyword>
<feature type="compositionally biased region" description="Low complexity" evidence="1">
    <location>
        <begin position="379"/>
        <end position="396"/>
    </location>
</feature>
<feature type="compositionally biased region" description="Low complexity" evidence="1">
    <location>
        <begin position="542"/>
        <end position="555"/>
    </location>
</feature>
<dbReference type="RefSeq" id="XP_060355252.1">
    <property type="nucleotide sequence ID" value="XM_060484395.1"/>
</dbReference>
<dbReference type="EMBL" id="MOPA01000001">
    <property type="protein sequence ID" value="KAK1546135.1"/>
    <property type="molecule type" value="Genomic_DNA"/>
</dbReference>
<feature type="compositionally biased region" description="Polar residues" evidence="1">
    <location>
        <begin position="96"/>
        <end position="124"/>
    </location>
</feature>
<feature type="compositionally biased region" description="Basic and acidic residues" evidence="1">
    <location>
        <begin position="566"/>
        <end position="576"/>
    </location>
</feature>
<evidence type="ECO:0000313" key="3">
    <source>
        <dbReference type="Proteomes" id="UP001241169"/>
    </source>
</evidence>
<sequence length="617" mass="65967">MSGADKSFSYAEYLHPDDAHLDDPFDLQPTDGDGLEFHTDEDMSAGEQGMSVEEGLAHQMSPPHPETPSVAFEDLDKLFDDHDQEIRAKIEGADGATTTDGPSDNQQQATSANDTVYDSASKIQAFTDDAPRNTAPKSVLSKISRSREIESADSISSPMSSSNAARTEEATGAETPDNETSPGETTDIEMSDIVTPASSSYSILDDDIIDESPSKDAKSDRREGGRIRKCPSFMNLSPLPKALAAMYKSKKDQERVARGVDLISSTSPTQDPSPEPLASATSAITIGSRAPSQEKSPSSVPERVRGFTAINRPAIQQSQEAGSSNGSRPAPRRPLPTSRPKKQQNQEVNKENKKVPSPPAVEPAAEGKAALIARKKMPTKPTAAANNNTRTNTATPADKKPQSKATSGEREICKCSKCVESNPEGIEQCTKTKKEHSRSDKERNKGMKPAVPCERCLQNNKGDECFYSGGKVCSRCMKLKERCSLNPVPGKGRKRDQDKVKREQKKTEGPARDKDTDEAEEVSEVVEPPNKKARTRASKKTSPAARQSPSSPPARGKAGEPPASSGRERSSSDDGSRTIGGSPSSSGATAGERGESSSSEPCGSPPGKGRVQDSHDS</sequence>
<feature type="compositionally biased region" description="Basic and acidic residues" evidence="1">
    <location>
        <begin position="212"/>
        <end position="226"/>
    </location>
</feature>
<feature type="compositionally biased region" description="Basic and acidic residues" evidence="1">
    <location>
        <begin position="495"/>
        <end position="515"/>
    </location>
</feature>
<feature type="region of interest" description="Disordered" evidence="1">
    <location>
        <begin position="484"/>
        <end position="617"/>
    </location>
</feature>